<dbReference type="RefSeq" id="WP_141311793.1">
    <property type="nucleotide sequence ID" value="NZ_BJND01000037.1"/>
</dbReference>
<dbReference type="Proteomes" id="UP000317881">
    <property type="component" value="Unassembled WGS sequence"/>
</dbReference>
<proteinExistence type="predicted"/>
<name>A0A4Y3VJT0_9ACTN</name>
<protein>
    <recommendedName>
        <fullName evidence="3">DUF1877 family protein</fullName>
    </recommendedName>
</protein>
<dbReference type="AlphaFoldDB" id="A0A4Y3VJT0"/>
<evidence type="ECO:0000313" key="2">
    <source>
        <dbReference type="Proteomes" id="UP000317881"/>
    </source>
</evidence>
<sequence>MGLDITVLIADRSWLEEVPPGERLERLRDAWYDDETGFWDWDGAAEVVGDWKWPQGPNSSIFAVYEFRHASGSFKAHFWAGQRWESARDHVDPQLRSEIDTLLLGLIWNGLNGEAEHIDSGFFSDGPGFYGVLLARSPDSVRELAGTWERIRPGLGGMERAFTEHAALPHGWVCNFREFRGLLEEWGHVLSEAARRGWCVVGLSE</sequence>
<accession>A0A4Y3VJT0</accession>
<evidence type="ECO:0008006" key="3">
    <source>
        <dbReference type="Google" id="ProtNLM"/>
    </source>
</evidence>
<evidence type="ECO:0000313" key="1">
    <source>
        <dbReference type="EMBL" id="GEC07204.1"/>
    </source>
</evidence>
<comment type="caution">
    <text evidence="1">The sequence shown here is derived from an EMBL/GenBank/DDBJ whole genome shotgun (WGS) entry which is preliminary data.</text>
</comment>
<keyword evidence="2" id="KW-1185">Reference proteome</keyword>
<dbReference type="EMBL" id="BJND01000037">
    <property type="protein sequence ID" value="GEC07204.1"/>
    <property type="molecule type" value="Genomic_DNA"/>
</dbReference>
<gene>
    <name evidence="1" type="ORF">SSP24_48590</name>
</gene>
<dbReference type="OrthoDB" id="4528334at2"/>
<organism evidence="1 2">
    <name type="scientific">Streptomyces spinoverrucosus</name>
    <dbReference type="NCBI Taxonomy" id="284043"/>
    <lineage>
        <taxon>Bacteria</taxon>
        <taxon>Bacillati</taxon>
        <taxon>Actinomycetota</taxon>
        <taxon>Actinomycetes</taxon>
        <taxon>Kitasatosporales</taxon>
        <taxon>Streptomycetaceae</taxon>
        <taxon>Streptomyces</taxon>
    </lineage>
</organism>
<reference evidence="1 2" key="1">
    <citation type="submission" date="2019-06" db="EMBL/GenBank/DDBJ databases">
        <title>Whole genome shotgun sequence of Streptomyces spinoverrucosus NBRC 14228.</title>
        <authorList>
            <person name="Hosoyama A."/>
            <person name="Uohara A."/>
            <person name="Ohji S."/>
            <person name="Ichikawa N."/>
        </authorList>
    </citation>
    <scope>NUCLEOTIDE SEQUENCE [LARGE SCALE GENOMIC DNA]</scope>
    <source>
        <strain evidence="1 2">NBRC 14228</strain>
    </source>
</reference>